<dbReference type="STRING" id="403935.SAMN05216481_10649"/>
<evidence type="ECO:0000256" key="4">
    <source>
        <dbReference type="ARBA" id="ARBA00022475"/>
    </source>
</evidence>
<keyword evidence="7 8" id="KW-0472">Membrane</keyword>
<feature type="transmembrane region" description="Helical" evidence="8">
    <location>
        <begin position="231"/>
        <end position="253"/>
    </location>
</feature>
<evidence type="ECO:0000256" key="7">
    <source>
        <dbReference type="ARBA" id="ARBA00023136"/>
    </source>
</evidence>
<name>A0A1H9F3S2_9ACTN</name>
<keyword evidence="10" id="KW-1185">Reference proteome</keyword>
<sequence length="360" mass="37762">MARSVPEWRHAPGRTGDRWVRAGVVVWTLLGLSLLVWGLLRVLRPLAPLLWPVIVAVVIVYLLAPAVGLLERRGLPRAAGTVLVVTALVVAVTVPALLIAPPLLEQVSGVLAGLPTSLEGVERELAALAERLGLDVRVRLDGEAITRWLRRRENRDSVASLLAGVGTGAAAVGFGLVLTFAGVVIGFYALVDLPRIRDWAAGLLPGRRREEITGVAARCVEATGAYLRGQLLVAAFVGVASSLALWAVGLRYWLFVGVVAGVTNLVPFVGPLVGGVLAVLIALLAGDPWQALWAALALTVVQQVESQVVAPLALGRVVRLPPLVVLVVVLAGGVVAGVLGMLVAVPLTTSARIVARHLRT</sequence>
<keyword evidence="5 8" id="KW-0812">Transmembrane</keyword>
<feature type="transmembrane region" description="Helical" evidence="8">
    <location>
        <begin position="320"/>
        <end position="347"/>
    </location>
</feature>
<protein>
    <submittedName>
        <fullName evidence="9">Predicted PurR-regulated permease PerM</fullName>
    </submittedName>
</protein>
<evidence type="ECO:0000313" key="9">
    <source>
        <dbReference type="EMBL" id="SEQ32634.1"/>
    </source>
</evidence>
<evidence type="ECO:0000256" key="6">
    <source>
        <dbReference type="ARBA" id="ARBA00022989"/>
    </source>
</evidence>
<feature type="transmembrane region" description="Helical" evidence="8">
    <location>
        <begin position="292"/>
        <end position="314"/>
    </location>
</feature>
<evidence type="ECO:0000256" key="3">
    <source>
        <dbReference type="ARBA" id="ARBA00022448"/>
    </source>
</evidence>
<dbReference type="RefSeq" id="WP_093659326.1">
    <property type="nucleotide sequence ID" value="NZ_FOET01000006.1"/>
</dbReference>
<gene>
    <name evidence="9" type="ORF">SAMN05216481_10649</name>
</gene>
<dbReference type="EMBL" id="FOET01000006">
    <property type="protein sequence ID" value="SEQ32634.1"/>
    <property type="molecule type" value="Genomic_DNA"/>
</dbReference>
<dbReference type="PANTHER" id="PTHR21716:SF53">
    <property type="entry name" value="PERMEASE PERM-RELATED"/>
    <property type="match status" value="1"/>
</dbReference>
<reference evidence="9 10" key="1">
    <citation type="submission" date="2016-10" db="EMBL/GenBank/DDBJ databases">
        <authorList>
            <person name="de Groot N.N."/>
        </authorList>
    </citation>
    <scope>NUCLEOTIDE SEQUENCE [LARGE SCALE GENOMIC DNA]</scope>
    <source>
        <strain evidence="9 10">CGMCC 4.3519</strain>
    </source>
</reference>
<dbReference type="GO" id="GO:0005886">
    <property type="term" value="C:plasma membrane"/>
    <property type="evidence" value="ECO:0007669"/>
    <property type="project" value="UniProtKB-SubCell"/>
</dbReference>
<feature type="transmembrane region" description="Helical" evidence="8">
    <location>
        <begin position="49"/>
        <end position="70"/>
    </location>
</feature>
<evidence type="ECO:0000256" key="5">
    <source>
        <dbReference type="ARBA" id="ARBA00022692"/>
    </source>
</evidence>
<dbReference type="GO" id="GO:0055085">
    <property type="term" value="P:transmembrane transport"/>
    <property type="evidence" value="ECO:0007669"/>
    <property type="project" value="TreeGrafter"/>
</dbReference>
<feature type="transmembrane region" description="Helical" evidence="8">
    <location>
        <begin position="158"/>
        <end position="191"/>
    </location>
</feature>
<dbReference type="PANTHER" id="PTHR21716">
    <property type="entry name" value="TRANSMEMBRANE PROTEIN"/>
    <property type="match status" value="1"/>
</dbReference>
<evidence type="ECO:0000256" key="1">
    <source>
        <dbReference type="ARBA" id="ARBA00004651"/>
    </source>
</evidence>
<evidence type="ECO:0000313" key="10">
    <source>
        <dbReference type="Proteomes" id="UP000199055"/>
    </source>
</evidence>
<feature type="transmembrane region" description="Helical" evidence="8">
    <location>
        <begin position="265"/>
        <end position="285"/>
    </location>
</feature>
<keyword evidence="4" id="KW-1003">Cell membrane</keyword>
<dbReference type="Proteomes" id="UP000199055">
    <property type="component" value="Unassembled WGS sequence"/>
</dbReference>
<dbReference type="Pfam" id="PF01594">
    <property type="entry name" value="AI-2E_transport"/>
    <property type="match status" value="1"/>
</dbReference>
<keyword evidence="6 8" id="KW-1133">Transmembrane helix</keyword>
<evidence type="ECO:0000256" key="8">
    <source>
        <dbReference type="SAM" id="Phobius"/>
    </source>
</evidence>
<proteinExistence type="inferred from homology"/>
<comment type="subcellular location">
    <subcellularLocation>
        <location evidence="1">Cell membrane</location>
        <topology evidence="1">Multi-pass membrane protein</topology>
    </subcellularLocation>
</comment>
<keyword evidence="3" id="KW-0813">Transport</keyword>
<feature type="transmembrane region" description="Helical" evidence="8">
    <location>
        <begin position="20"/>
        <end position="43"/>
    </location>
</feature>
<evidence type="ECO:0000256" key="2">
    <source>
        <dbReference type="ARBA" id="ARBA00009773"/>
    </source>
</evidence>
<dbReference type="InterPro" id="IPR002549">
    <property type="entry name" value="AI-2E-like"/>
</dbReference>
<organism evidence="9 10">
    <name type="scientific">Streptomyces radiopugnans</name>
    <dbReference type="NCBI Taxonomy" id="403935"/>
    <lineage>
        <taxon>Bacteria</taxon>
        <taxon>Bacillati</taxon>
        <taxon>Actinomycetota</taxon>
        <taxon>Actinomycetes</taxon>
        <taxon>Kitasatosporales</taxon>
        <taxon>Streptomycetaceae</taxon>
        <taxon>Streptomyces</taxon>
    </lineage>
</organism>
<feature type="transmembrane region" description="Helical" evidence="8">
    <location>
        <begin position="82"/>
        <end position="104"/>
    </location>
</feature>
<comment type="similarity">
    <text evidence="2">Belongs to the autoinducer-2 exporter (AI-2E) (TC 2.A.86) family.</text>
</comment>
<dbReference type="AlphaFoldDB" id="A0A1H9F3S2"/>
<accession>A0A1H9F3S2</accession>